<comment type="caution">
    <text evidence="3">The sequence shown here is derived from an EMBL/GenBank/DDBJ whole genome shotgun (WGS) entry which is preliminary data.</text>
</comment>
<dbReference type="PRINTS" id="PR01270">
    <property type="entry name" value="HDASUPER"/>
</dbReference>
<dbReference type="Gene3D" id="3.40.800.20">
    <property type="entry name" value="Histone deacetylase domain"/>
    <property type="match status" value="1"/>
</dbReference>
<dbReference type="CDD" id="cd11599">
    <property type="entry name" value="HDAC_classII_2"/>
    <property type="match status" value="1"/>
</dbReference>
<dbReference type="RefSeq" id="WP_148376257.1">
    <property type="nucleotide sequence ID" value="NZ_VSIY01000003.1"/>
</dbReference>
<name>A0A5D0RNK1_9RHOB</name>
<dbReference type="InterPro" id="IPR037138">
    <property type="entry name" value="His_deacetylse_dom_sf"/>
</dbReference>
<organism evidence="3 4">
    <name type="scientific">Maritimibacter fusiformis</name>
    <dbReference type="NCBI Taxonomy" id="2603819"/>
    <lineage>
        <taxon>Bacteria</taxon>
        <taxon>Pseudomonadati</taxon>
        <taxon>Pseudomonadota</taxon>
        <taxon>Alphaproteobacteria</taxon>
        <taxon>Rhodobacterales</taxon>
        <taxon>Roseobacteraceae</taxon>
        <taxon>Maritimibacter</taxon>
    </lineage>
</organism>
<dbReference type="EMBL" id="VSIY01000003">
    <property type="protein sequence ID" value="TYB83167.1"/>
    <property type="molecule type" value="Genomic_DNA"/>
</dbReference>
<dbReference type="Pfam" id="PF00850">
    <property type="entry name" value="Hist_deacetyl"/>
    <property type="match status" value="1"/>
</dbReference>
<dbReference type="PANTHER" id="PTHR10625">
    <property type="entry name" value="HISTONE DEACETYLASE HDAC1-RELATED"/>
    <property type="match status" value="1"/>
</dbReference>
<feature type="domain" description="Histone deacetylase" evidence="2">
    <location>
        <begin position="19"/>
        <end position="305"/>
    </location>
</feature>
<sequence>MLGMISHYECLDHVTGDLHPDTPARLEAINNQLIASGMDYVLRHFDAPLVSREELGRVHDAAYLDRVYAMAPGPGGAPVEIDGDTVMSPGTLRAAERAAGAGVMAVDLVMQGDVKPVFCAIRPPGHHAVRGQAMGFCLFNNIAVAAAHAMEAHGLERVAIVDFDVHHGNGTEDIFKGDRRVLFCSSFQHPFYPFTGHEKETENLVDVPLPAGAGSEEFRAAIADHWLPHLNSFAPQMLFISAGFDAHVADDMSSISLVDGDYAWLTEQLVAVAARHCDGRIVSMLEGGYEPATLARSVVAHLKVLLG</sequence>
<dbReference type="InterPro" id="IPR000286">
    <property type="entry name" value="HDACs"/>
</dbReference>
<dbReference type="InterPro" id="IPR023696">
    <property type="entry name" value="Ureohydrolase_dom_sf"/>
</dbReference>
<keyword evidence="4" id="KW-1185">Reference proteome</keyword>
<evidence type="ECO:0000313" key="3">
    <source>
        <dbReference type="EMBL" id="TYB83167.1"/>
    </source>
</evidence>
<gene>
    <name evidence="3" type="ORF">FVF75_03015</name>
</gene>
<comment type="similarity">
    <text evidence="1">Belongs to the histone deacetylase family.</text>
</comment>
<dbReference type="AlphaFoldDB" id="A0A5D0RNK1"/>
<accession>A0A5D0RNK1</accession>
<dbReference type="Proteomes" id="UP000322080">
    <property type="component" value="Unassembled WGS sequence"/>
</dbReference>
<dbReference type="PANTHER" id="PTHR10625:SF10">
    <property type="entry name" value="HISTONE DEACETYLASE HDAC1"/>
    <property type="match status" value="1"/>
</dbReference>
<dbReference type="GO" id="GO:0040029">
    <property type="term" value="P:epigenetic regulation of gene expression"/>
    <property type="evidence" value="ECO:0007669"/>
    <property type="project" value="TreeGrafter"/>
</dbReference>
<dbReference type="SUPFAM" id="SSF52768">
    <property type="entry name" value="Arginase/deacetylase"/>
    <property type="match status" value="1"/>
</dbReference>
<reference evidence="3 4" key="1">
    <citation type="submission" date="2019-08" db="EMBL/GenBank/DDBJ databases">
        <title>Identification of a novel species of the genus Boseongicola.</title>
        <authorList>
            <person name="Zhang X.-Q."/>
        </authorList>
    </citation>
    <scope>NUCLEOTIDE SEQUENCE [LARGE SCALE GENOMIC DNA]</scope>
    <source>
        <strain evidence="3 4">HY14</strain>
    </source>
</reference>
<evidence type="ECO:0000259" key="2">
    <source>
        <dbReference type="Pfam" id="PF00850"/>
    </source>
</evidence>
<evidence type="ECO:0000313" key="4">
    <source>
        <dbReference type="Proteomes" id="UP000322080"/>
    </source>
</evidence>
<dbReference type="InterPro" id="IPR023801">
    <property type="entry name" value="His_deacetylse_dom"/>
</dbReference>
<protein>
    <submittedName>
        <fullName evidence="3">Histone deacetylase family protein</fullName>
    </submittedName>
</protein>
<proteinExistence type="inferred from homology"/>
<evidence type="ECO:0000256" key="1">
    <source>
        <dbReference type="ARBA" id="ARBA00005947"/>
    </source>
</evidence>
<dbReference type="GO" id="GO:0004407">
    <property type="term" value="F:histone deacetylase activity"/>
    <property type="evidence" value="ECO:0007669"/>
    <property type="project" value="TreeGrafter"/>
</dbReference>